<feature type="transmembrane region" description="Helical" evidence="2">
    <location>
        <begin position="285"/>
        <end position="306"/>
    </location>
</feature>
<evidence type="ECO:0008006" key="5">
    <source>
        <dbReference type="Google" id="ProtNLM"/>
    </source>
</evidence>
<evidence type="ECO:0000313" key="3">
    <source>
        <dbReference type="EnsemblMetazoa" id="XP_050512912.1"/>
    </source>
</evidence>
<feature type="region of interest" description="Disordered" evidence="1">
    <location>
        <begin position="343"/>
        <end position="365"/>
    </location>
</feature>
<name>A0ABM5KRU6_DIAVI</name>
<sequence>MEALKEISQSLQNNVLPLPTYMSNIAQYIDIIKLQAYQLDSKIVFVLEIPLVDPEIFTLYQLYSIPILDNQTGFHHILSTVHKYIARDDDSISYVLPMDTEKCNQISQNQRMCTDILPYPIDTDAICEAQLLKPLSNLPKSCQMSMLLAQGYNVQEIDRNLWLLTISDPLPVTIKCARKDVTTRIIKTNSILRLIPECIAFIGSTRIHAKDQIEKYTNITYRSHPVNVPYRCCDHFETKSHLSKLKPLKLSKINVDDLNIAQHKLDQYSEEVDHIMSQSFIEEHLPLFTISTLSLIINLVILYLCCKYRTKIFPKIAISLSQDQPPTSAARRNSIRQKLQSLTSFRRRPNVQQESEEEAETPISL</sequence>
<dbReference type="RefSeq" id="XP_050512912.1">
    <property type="nucleotide sequence ID" value="XM_050656955.1"/>
</dbReference>
<keyword evidence="2" id="KW-0812">Transmembrane</keyword>
<proteinExistence type="predicted"/>
<dbReference type="Pfam" id="PF12259">
    <property type="entry name" value="Baculo_F"/>
    <property type="match status" value="1"/>
</dbReference>
<dbReference type="InterPro" id="IPR022048">
    <property type="entry name" value="Envelope_fusion-like"/>
</dbReference>
<reference evidence="3" key="1">
    <citation type="submission" date="2025-05" db="UniProtKB">
        <authorList>
            <consortium name="EnsemblMetazoa"/>
        </authorList>
    </citation>
    <scope>IDENTIFICATION</scope>
</reference>
<dbReference type="Proteomes" id="UP001652700">
    <property type="component" value="Unplaced"/>
</dbReference>
<keyword evidence="4" id="KW-1185">Reference proteome</keyword>
<evidence type="ECO:0000313" key="4">
    <source>
        <dbReference type="Proteomes" id="UP001652700"/>
    </source>
</evidence>
<dbReference type="GeneID" id="126888600"/>
<accession>A0ABM5KRU6</accession>
<evidence type="ECO:0000256" key="1">
    <source>
        <dbReference type="SAM" id="MobiDB-lite"/>
    </source>
</evidence>
<dbReference type="EnsemblMetazoa" id="XM_050656955.1">
    <property type="protein sequence ID" value="XP_050512912.1"/>
    <property type="gene ID" value="LOC126888600"/>
</dbReference>
<keyword evidence="2" id="KW-0472">Membrane</keyword>
<feature type="compositionally biased region" description="Acidic residues" evidence="1">
    <location>
        <begin position="354"/>
        <end position="365"/>
    </location>
</feature>
<keyword evidence="2" id="KW-1133">Transmembrane helix</keyword>
<evidence type="ECO:0000256" key="2">
    <source>
        <dbReference type="SAM" id="Phobius"/>
    </source>
</evidence>
<organism evidence="3 4">
    <name type="scientific">Diabrotica virgifera virgifera</name>
    <name type="common">western corn rootworm</name>
    <dbReference type="NCBI Taxonomy" id="50390"/>
    <lineage>
        <taxon>Eukaryota</taxon>
        <taxon>Metazoa</taxon>
        <taxon>Ecdysozoa</taxon>
        <taxon>Arthropoda</taxon>
        <taxon>Hexapoda</taxon>
        <taxon>Insecta</taxon>
        <taxon>Pterygota</taxon>
        <taxon>Neoptera</taxon>
        <taxon>Endopterygota</taxon>
        <taxon>Coleoptera</taxon>
        <taxon>Polyphaga</taxon>
        <taxon>Cucujiformia</taxon>
        <taxon>Chrysomeloidea</taxon>
        <taxon>Chrysomelidae</taxon>
        <taxon>Galerucinae</taxon>
        <taxon>Diabroticina</taxon>
        <taxon>Diabroticites</taxon>
        <taxon>Diabrotica</taxon>
    </lineage>
</organism>
<protein>
    <recommendedName>
        <fullName evidence="5">Envelope fusion protein</fullName>
    </recommendedName>
</protein>